<organism evidence="3 4">
    <name type="scientific">Trichogramma brassicae</name>
    <dbReference type="NCBI Taxonomy" id="86971"/>
    <lineage>
        <taxon>Eukaryota</taxon>
        <taxon>Metazoa</taxon>
        <taxon>Ecdysozoa</taxon>
        <taxon>Arthropoda</taxon>
        <taxon>Hexapoda</taxon>
        <taxon>Insecta</taxon>
        <taxon>Pterygota</taxon>
        <taxon>Neoptera</taxon>
        <taxon>Endopterygota</taxon>
        <taxon>Hymenoptera</taxon>
        <taxon>Apocrita</taxon>
        <taxon>Proctotrupomorpha</taxon>
        <taxon>Chalcidoidea</taxon>
        <taxon>Trichogrammatidae</taxon>
        <taxon>Trichogramma</taxon>
    </lineage>
</organism>
<feature type="region of interest" description="Disordered" evidence="1">
    <location>
        <begin position="1"/>
        <end position="20"/>
    </location>
</feature>
<feature type="non-terminal residue" evidence="3">
    <location>
        <position position="671"/>
    </location>
</feature>
<feature type="region of interest" description="Disordered" evidence="1">
    <location>
        <begin position="551"/>
        <end position="671"/>
    </location>
</feature>
<reference evidence="3 4" key="1">
    <citation type="submission" date="2020-02" db="EMBL/GenBank/DDBJ databases">
        <authorList>
            <person name="Ferguson B K."/>
        </authorList>
    </citation>
    <scope>NUCLEOTIDE SEQUENCE [LARGE SCALE GENOMIC DNA]</scope>
</reference>
<name>A0A6H5I1T6_9HYME</name>
<evidence type="ECO:0000313" key="4">
    <source>
        <dbReference type="Proteomes" id="UP000479190"/>
    </source>
</evidence>
<protein>
    <recommendedName>
        <fullName evidence="2">DDE-1 domain-containing protein</fullName>
    </recommendedName>
</protein>
<gene>
    <name evidence="3" type="ORF">TBRA_LOCUS3136</name>
</gene>
<evidence type="ECO:0000256" key="1">
    <source>
        <dbReference type="SAM" id="MobiDB-lite"/>
    </source>
</evidence>
<dbReference type="GO" id="GO:0003676">
    <property type="term" value="F:nucleic acid binding"/>
    <property type="evidence" value="ECO:0007669"/>
    <property type="project" value="InterPro"/>
</dbReference>
<evidence type="ECO:0000313" key="3">
    <source>
        <dbReference type="EMBL" id="CAB0031156.1"/>
    </source>
</evidence>
<dbReference type="Proteomes" id="UP000479190">
    <property type="component" value="Unassembled WGS sequence"/>
</dbReference>
<dbReference type="AlphaFoldDB" id="A0A6H5I1T6"/>
<dbReference type="Pfam" id="PF03184">
    <property type="entry name" value="DDE_1"/>
    <property type="match status" value="1"/>
</dbReference>
<sequence>MEKQRLTEVAETLNSPRPHRSNAERRIPIVLKLFRKASLQAIFKWLYSPQFLSTFRCKPMLVYKAENPRALKNKRKDHLPVVWKSNKTAWVTKKVHVDKLAKIYITCMIFPREFINCPRGIDVLSTLFPRIIHPRSASIPPTQLKIVAWISSCISYVESMLIGDGLCVETAWKVHRFHEDSILRTRETCTRAFLYTRKSCFCLGKNRNAYDFSLSTWTFLDDPRGYFGHRKNEKKFLPDIRNWVGIRDTFKEMSIDHSNLPNIFKMNYLRIQVKGEAAELLQEVLTCDDPRGYFGHRKNEKKFLPDIRNWVGIRDTFKEMSIDHSNLPNIFKMNYLRIQVKGEAAELLQEVLTCDDPRGYFGHRKNEKKFLPDIRNWVGIRDTFKEMSIDHSNLPNIFKMNYLRIQVKGEAAELLQEVLTCAERAAEQTSGAASGLARIHALLGNAWPPPPAVAYINRRATTVRQIRLRPKRARHREHTSDDEYLFQGPVKRKRTLCVESSDEESEKRKKIGERNEDCIKNVHDSLHDESDIESPNDQLSLKSFDSFSAQATKGKNNKSSVGGVQSNNSESSPDESSDDERKKSEEERIQDRERAEQQRQDRERAEQQRQNRERAEQQRQDRERAEQQRQNRERAEQQRQDRERAEQQRQDQEREDRERGIIIEPVALPLE</sequence>
<evidence type="ECO:0000259" key="2">
    <source>
        <dbReference type="Pfam" id="PF03184"/>
    </source>
</evidence>
<dbReference type="OrthoDB" id="8111264at2759"/>
<dbReference type="EMBL" id="CADCXV010000637">
    <property type="protein sequence ID" value="CAB0031156.1"/>
    <property type="molecule type" value="Genomic_DNA"/>
</dbReference>
<accession>A0A6H5I1T6</accession>
<feature type="compositionally biased region" description="Basic and acidic residues" evidence="1">
    <location>
        <begin position="579"/>
        <end position="661"/>
    </location>
</feature>
<proteinExistence type="predicted"/>
<feature type="compositionally biased region" description="Polar residues" evidence="1">
    <location>
        <begin position="551"/>
        <end position="565"/>
    </location>
</feature>
<dbReference type="InterPro" id="IPR004875">
    <property type="entry name" value="DDE_SF_endonuclease_dom"/>
</dbReference>
<keyword evidence="4" id="KW-1185">Reference proteome</keyword>
<feature type="domain" description="DDE-1" evidence="2">
    <location>
        <begin position="55"/>
        <end position="108"/>
    </location>
</feature>